<keyword evidence="3 7" id="KW-0067">ATP-binding</keyword>
<dbReference type="InterPro" id="IPR017871">
    <property type="entry name" value="ABC_transporter-like_CS"/>
</dbReference>
<protein>
    <submittedName>
        <fullName evidence="7">ATP-binding cassette, subfamily F, member 3</fullName>
    </submittedName>
</protein>
<dbReference type="PANTHER" id="PTHR42855">
    <property type="entry name" value="ABC TRANSPORTER ATP-BINDING SUBUNIT"/>
    <property type="match status" value="1"/>
</dbReference>
<evidence type="ECO:0000256" key="5">
    <source>
        <dbReference type="SAM" id="MobiDB-lite"/>
    </source>
</evidence>
<dbReference type="OrthoDB" id="9762369at2"/>
<dbReference type="GO" id="GO:0016887">
    <property type="term" value="F:ATP hydrolysis activity"/>
    <property type="evidence" value="ECO:0007669"/>
    <property type="project" value="InterPro"/>
</dbReference>
<dbReference type="InterPro" id="IPR037118">
    <property type="entry name" value="Val-tRNA_synth_C_sf"/>
</dbReference>
<dbReference type="Pfam" id="PF12848">
    <property type="entry name" value="ABC_tran_Xtn"/>
    <property type="match status" value="1"/>
</dbReference>
<feature type="compositionally biased region" description="Basic and acidic residues" evidence="5">
    <location>
        <begin position="540"/>
        <end position="564"/>
    </location>
</feature>
<name>A0A1M4SHL0_9FIRM</name>
<gene>
    <name evidence="7" type="ORF">SAMN02745190_00140</name>
</gene>
<keyword evidence="8" id="KW-1185">Reference proteome</keyword>
<dbReference type="AlphaFoldDB" id="A0A1M4SHL0"/>
<evidence type="ECO:0000256" key="4">
    <source>
        <dbReference type="SAM" id="Coils"/>
    </source>
</evidence>
<dbReference type="PROSITE" id="PS50893">
    <property type="entry name" value="ABC_TRANSPORTER_2"/>
    <property type="match status" value="2"/>
</dbReference>
<dbReference type="SMART" id="SM00382">
    <property type="entry name" value="AAA"/>
    <property type="match status" value="2"/>
</dbReference>
<evidence type="ECO:0000313" key="8">
    <source>
        <dbReference type="Proteomes" id="UP000184404"/>
    </source>
</evidence>
<dbReference type="GO" id="GO:0003677">
    <property type="term" value="F:DNA binding"/>
    <property type="evidence" value="ECO:0007669"/>
    <property type="project" value="InterPro"/>
</dbReference>
<evidence type="ECO:0000256" key="2">
    <source>
        <dbReference type="ARBA" id="ARBA00022741"/>
    </source>
</evidence>
<organism evidence="7 8">
    <name type="scientific">Schwartzia succinivorans DSM 10502</name>
    <dbReference type="NCBI Taxonomy" id="1123243"/>
    <lineage>
        <taxon>Bacteria</taxon>
        <taxon>Bacillati</taxon>
        <taxon>Bacillota</taxon>
        <taxon>Negativicutes</taxon>
        <taxon>Selenomonadales</taxon>
        <taxon>Selenomonadaceae</taxon>
        <taxon>Schwartzia</taxon>
    </lineage>
</organism>
<dbReference type="Proteomes" id="UP000184404">
    <property type="component" value="Unassembled WGS sequence"/>
</dbReference>
<evidence type="ECO:0000256" key="1">
    <source>
        <dbReference type="ARBA" id="ARBA00022737"/>
    </source>
</evidence>
<feature type="domain" description="ABC transporter" evidence="6">
    <location>
        <begin position="4"/>
        <end position="255"/>
    </location>
</feature>
<dbReference type="FunFam" id="3.40.50.300:FF:000011">
    <property type="entry name" value="Putative ABC transporter ATP-binding component"/>
    <property type="match status" value="1"/>
</dbReference>
<dbReference type="SUPFAM" id="SSF52540">
    <property type="entry name" value="P-loop containing nucleoside triphosphate hydrolases"/>
    <property type="match status" value="2"/>
</dbReference>
<dbReference type="InterPro" id="IPR051309">
    <property type="entry name" value="ABCF_ATPase"/>
</dbReference>
<keyword evidence="4" id="KW-0175">Coiled coil</keyword>
<dbReference type="Pfam" id="PF16326">
    <property type="entry name" value="ABC_tran_CTD"/>
    <property type="match status" value="1"/>
</dbReference>
<dbReference type="RefSeq" id="WP_072934268.1">
    <property type="nucleotide sequence ID" value="NZ_FQUG01000002.1"/>
</dbReference>
<feature type="domain" description="ABC transporter" evidence="6">
    <location>
        <begin position="322"/>
        <end position="534"/>
    </location>
</feature>
<dbReference type="Pfam" id="PF00005">
    <property type="entry name" value="ABC_tran"/>
    <property type="match status" value="2"/>
</dbReference>
<dbReference type="PROSITE" id="PS00211">
    <property type="entry name" value="ABC_TRANSPORTER_1"/>
    <property type="match status" value="2"/>
</dbReference>
<feature type="coiled-coil region" evidence="4">
    <location>
        <begin position="244"/>
        <end position="271"/>
    </location>
</feature>
<dbReference type="CDD" id="cd03221">
    <property type="entry name" value="ABCF_EF-3"/>
    <property type="match status" value="2"/>
</dbReference>
<dbReference type="STRING" id="1123243.SAMN02745190_00140"/>
<dbReference type="InterPro" id="IPR003439">
    <property type="entry name" value="ABC_transporter-like_ATP-bd"/>
</dbReference>
<evidence type="ECO:0000256" key="3">
    <source>
        <dbReference type="ARBA" id="ARBA00022840"/>
    </source>
</evidence>
<dbReference type="PANTHER" id="PTHR42855:SF2">
    <property type="entry name" value="DRUG RESISTANCE ABC TRANSPORTER,ATP-BINDING PROTEIN"/>
    <property type="match status" value="1"/>
</dbReference>
<dbReference type="FunFam" id="3.40.50.300:FF:000309">
    <property type="entry name" value="ABC transporter ATP-binding protein"/>
    <property type="match status" value="1"/>
</dbReference>
<evidence type="ECO:0000259" key="6">
    <source>
        <dbReference type="PROSITE" id="PS50893"/>
    </source>
</evidence>
<evidence type="ECO:0000313" key="7">
    <source>
        <dbReference type="EMBL" id="SHE31723.1"/>
    </source>
</evidence>
<dbReference type="GO" id="GO:0005524">
    <property type="term" value="F:ATP binding"/>
    <property type="evidence" value="ECO:0007669"/>
    <property type="project" value="UniProtKB-KW"/>
</dbReference>
<dbReference type="InterPro" id="IPR027417">
    <property type="entry name" value="P-loop_NTPase"/>
</dbReference>
<dbReference type="EMBL" id="FQUG01000002">
    <property type="protein sequence ID" value="SHE31723.1"/>
    <property type="molecule type" value="Genomic_DNA"/>
</dbReference>
<reference evidence="7 8" key="1">
    <citation type="submission" date="2016-11" db="EMBL/GenBank/DDBJ databases">
        <authorList>
            <person name="Jaros S."/>
            <person name="Januszkiewicz K."/>
            <person name="Wedrychowicz H."/>
        </authorList>
    </citation>
    <scope>NUCLEOTIDE SEQUENCE [LARGE SCALE GENOMIC DNA]</scope>
    <source>
        <strain evidence="7 8">DSM 10502</strain>
    </source>
</reference>
<dbReference type="Gene3D" id="3.40.50.300">
    <property type="entry name" value="P-loop containing nucleotide triphosphate hydrolases"/>
    <property type="match status" value="2"/>
</dbReference>
<dbReference type="Gene3D" id="1.10.287.380">
    <property type="entry name" value="Valyl-tRNA synthetase, C-terminal domain"/>
    <property type="match status" value="1"/>
</dbReference>
<accession>A0A1M4SHL0</accession>
<proteinExistence type="predicted"/>
<dbReference type="InterPro" id="IPR032524">
    <property type="entry name" value="ABC_tran_C"/>
</dbReference>
<keyword evidence="1" id="KW-0677">Repeat</keyword>
<sequence length="643" mass="72728">MSLLEVHGLKKAFGIVELFHDVDFRVEKGDRVGFLGANGAGKTTLMRCLLGQMEYDGGNVRIDSAASVGYVEQQASLGTGTLYEEFRGAFSDIEALADKKRRLEEAIAKGADDETMAEYSRVVERFEHMEGYDYESRIRRIAFGLGFNDEDLKRSIEHLSGGQKTRVCLAKALLREPELLFLDEPTNHLDIGMIEWLEGFLASYPGGVLMISHDRFFLDRVATKVIELEGETVTTYDGNYSYYMKVKEARRAALESAYEKQQEHIRETEEYIRRYKAGIKSKQARGRQSQLNRLERIVLPPEKARFNYFAFNPPAECAERVAELEEVSAVFGENTVFSKLSLLVRRGDGVAVVGPNGAGKTTLLRILLGELESPTGRVKIGNRVKIGYFSQQHEGLNMDRTVLEEIEYDFDMDEEQARRYLGAFLFRGDEALRIIGELSGGEQARLAFLKLMLTGANFLVLDEPTNHLDIPAKEAVEEALMAFPGTFIVVSHDRYFLDKVSNFTVELENGKLTEYGGNYSYYREKKEELLKEAEELLAEEASRKDKKAVPEKEKKGVPVREKSSSAKSKYAGLSEDKRADLLLRAEAEIAMAEAELKMLEHEMNDPAVQSDPERSARIAEEYAEKEKEIERRYEDWGELSGEA</sequence>
<dbReference type="InterPro" id="IPR003593">
    <property type="entry name" value="AAA+_ATPase"/>
</dbReference>
<dbReference type="InterPro" id="IPR032781">
    <property type="entry name" value="ABC_tran_Xtn"/>
</dbReference>
<feature type="region of interest" description="Disordered" evidence="5">
    <location>
        <begin position="540"/>
        <end position="571"/>
    </location>
</feature>
<keyword evidence="2" id="KW-0547">Nucleotide-binding</keyword>